<evidence type="ECO:0000256" key="2">
    <source>
        <dbReference type="ARBA" id="ARBA00001946"/>
    </source>
</evidence>
<dbReference type="InterPro" id="IPR051157">
    <property type="entry name" value="PDH/Transketolase"/>
</dbReference>
<reference evidence="7 8" key="1">
    <citation type="journal article" date="2012" name="Front. Microbiol.">
        <title>Complete genome of Ignavibacterium album, a metabolically versatile, flagellated, facultative anaerobe from the phylum Chlorobi.</title>
        <authorList>
            <person name="Liu Z."/>
            <person name="Frigaard N.-U."/>
            <person name="Vogl K."/>
            <person name="Iino T."/>
            <person name="Ohkuma M."/>
            <person name="Overmann J."/>
            <person name="Bryant D.A."/>
        </authorList>
    </citation>
    <scope>NUCLEOTIDE SEQUENCE [LARGE SCALE GENOMIC DNA]</scope>
    <source>
        <strain evidence="8">DSM 19864 / JCM 16511 / NBRC 101810 / Mat9-16</strain>
    </source>
</reference>
<dbReference type="HOGENOM" id="CLU_009227_3_1_10"/>
<dbReference type="eggNOG" id="COG0021">
    <property type="taxonomic scope" value="Bacteria"/>
</dbReference>
<dbReference type="GO" id="GO:0005737">
    <property type="term" value="C:cytoplasm"/>
    <property type="evidence" value="ECO:0007669"/>
    <property type="project" value="UniProtKB-ARBA"/>
</dbReference>
<gene>
    <name evidence="7" type="ordered locus">IALB_3123</name>
</gene>
<dbReference type="Gene3D" id="3.40.50.970">
    <property type="match status" value="2"/>
</dbReference>
<dbReference type="KEGG" id="ial:IALB_3123"/>
<dbReference type="InterPro" id="IPR009014">
    <property type="entry name" value="Transketo_C/PFOR_II"/>
</dbReference>
<dbReference type="CDD" id="cd02012">
    <property type="entry name" value="TPP_TK"/>
    <property type="match status" value="1"/>
</dbReference>
<proteinExistence type="inferred from homology"/>
<dbReference type="CDD" id="cd07033">
    <property type="entry name" value="TPP_PYR_DXS_TK_like"/>
    <property type="match status" value="1"/>
</dbReference>
<dbReference type="AlphaFoldDB" id="I0APB9"/>
<comment type="cofactor">
    <cofactor evidence="3">
        <name>thiamine diphosphate</name>
        <dbReference type="ChEBI" id="CHEBI:58937"/>
    </cofactor>
</comment>
<keyword evidence="8" id="KW-1185">Reference proteome</keyword>
<dbReference type="FunFam" id="3.40.50.970:FF:000129">
    <property type="entry name" value="Transketolase"/>
    <property type="match status" value="1"/>
</dbReference>
<organism evidence="7 8">
    <name type="scientific">Ignavibacterium album (strain DSM 19864 / JCM 16511 / NBRC 101810 / Mat9-16)</name>
    <dbReference type="NCBI Taxonomy" id="945713"/>
    <lineage>
        <taxon>Bacteria</taxon>
        <taxon>Pseudomonadati</taxon>
        <taxon>Ignavibacteriota</taxon>
        <taxon>Ignavibacteria</taxon>
        <taxon>Ignavibacteriales</taxon>
        <taxon>Ignavibacteriaceae</taxon>
        <taxon>Ignavibacterium</taxon>
    </lineage>
</organism>
<evidence type="ECO:0000313" key="8">
    <source>
        <dbReference type="Proteomes" id="UP000007394"/>
    </source>
</evidence>
<sequence length="656" mass="73024">MFYNLIKKSEFDKVKSHGGDWAKRMKLFADMCRYNTLVAVKKAGSGHLGSSLSAMDIVTYLYLNELNVLEVGLNSPDRDIYFSSKGHDVPGLYSLFYALGILPEEKLLMLRRLHGLDGHPEVRQPGIEASTGSLGMGISKAKGMAWAKTYNRNKGNVYVLTGDGEFQEGQIWESLQATAHQKVNNVTAIMDHNKYQTDMLVADVNNIEDVVTKVSAFGWYVVRINGHDFNELKKTFDTLKKVSDTPKMIIADTIKGKGVSFMEKPLTETFQGRTLYKWHSGAPDDESYTKGLNELSESINKLAQELGIDKIEIPENKTEGKVATKLDKEFVTDAYGEALVELAKTNKKFVVLDGDLSADCKLRNFEKTYPDRFIENGIAEQDMVSMAGGLARMGLIPIVNTFASFLAARANEQIYNNAGEKTKIIYTCHFAGMIPAGPGKSHQSVRDISLFGALPNVTIIQPCNAQETKWATDYCINVAEENCVLRLVIGPSPERIQLPEDYKFKVGVGAQLTEGNDAILFGYGPVMLHEALVAADYLKKIRFGLKVVNMPWLNKIDLNWLKDIVKDQKRIFVLEDHSAIGGLGDRLLNALKEINELDGKEFTNFGLREYPECGTPLEVLEYHQLDGKSLAKRISGVKDIETAEAVKQKYTADAPQ</sequence>
<dbReference type="SUPFAM" id="SSF52922">
    <property type="entry name" value="TK C-terminal domain-like"/>
    <property type="match status" value="1"/>
</dbReference>
<evidence type="ECO:0000313" key="7">
    <source>
        <dbReference type="EMBL" id="AFH50826.1"/>
    </source>
</evidence>
<dbReference type="STRING" id="945713.IALB_3123"/>
<dbReference type="InterPro" id="IPR005474">
    <property type="entry name" value="Transketolase_N"/>
</dbReference>
<dbReference type="Pfam" id="PF02779">
    <property type="entry name" value="Transket_pyr"/>
    <property type="match status" value="1"/>
</dbReference>
<dbReference type="EMBL" id="CP003418">
    <property type="protein sequence ID" value="AFH50826.1"/>
    <property type="molecule type" value="Genomic_DNA"/>
</dbReference>
<dbReference type="Pfam" id="PF00456">
    <property type="entry name" value="Transketolase_N"/>
    <property type="match status" value="1"/>
</dbReference>
<comment type="cofactor">
    <cofactor evidence="1">
        <name>Mn(2+)</name>
        <dbReference type="ChEBI" id="CHEBI:29035"/>
    </cofactor>
</comment>
<dbReference type="Gene3D" id="3.40.50.920">
    <property type="match status" value="1"/>
</dbReference>
<dbReference type="Pfam" id="PF02780">
    <property type="entry name" value="Transketolase_C"/>
    <property type="match status" value="1"/>
</dbReference>
<evidence type="ECO:0000256" key="1">
    <source>
        <dbReference type="ARBA" id="ARBA00001936"/>
    </source>
</evidence>
<dbReference type="OrthoDB" id="8732661at2"/>
<dbReference type="InterPro" id="IPR005475">
    <property type="entry name" value="Transketolase-like_Pyr-bd"/>
</dbReference>
<dbReference type="PANTHER" id="PTHR43825">
    <property type="entry name" value="PYRUVATE DEHYDROGENASE E1 COMPONENT"/>
    <property type="match status" value="1"/>
</dbReference>
<accession>I0APB9</accession>
<name>I0APB9_IGNAJ</name>
<dbReference type="SUPFAM" id="SSF52518">
    <property type="entry name" value="Thiamin diphosphate-binding fold (THDP-binding)"/>
    <property type="match status" value="2"/>
</dbReference>
<comment type="cofactor">
    <cofactor evidence="2">
        <name>Mg(2+)</name>
        <dbReference type="ChEBI" id="CHEBI:18420"/>
    </cofactor>
</comment>
<feature type="domain" description="Transketolase-like pyrimidine-binding" evidence="6">
    <location>
        <begin position="329"/>
        <end position="494"/>
    </location>
</feature>
<evidence type="ECO:0000256" key="4">
    <source>
        <dbReference type="ARBA" id="ARBA00007131"/>
    </source>
</evidence>
<dbReference type="InterPro" id="IPR029061">
    <property type="entry name" value="THDP-binding"/>
</dbReference>
<dbReference type="Proteomes" id="UP000007394">
    <property type="component" value="Chromosome"/>
</dbReference>
<dbReference type="InterPro" id="IPR033248">
    <property type="entry name" value="Transketolase_C"/>
</dbReference>
<dbReference type="RefSeq" id="WP_014561962.1">
    <property type="nucleotide sequence ID" value="NC_017464.1"/>
</dbReference>
<evidence type="ECO:0000259" key="6">
    <source>
        <dbReference type="SMART" id="SM00861"/>
    </source>
</evidence>
<keyword evidence="5" id="KW-0786">Thiamine pyrophosphate</keyword>
<comment type="similarity">
    <text evidence="4">Belongs to the transketolase family.</text>
</comment>
<dbReference type="PANTHER" id="PTHR43825:SF1">
    <property type="entry name" value="TRANSKETOLASE-LIKE PYRIMIDINE-BINDING DOMAIN-CONTAINING PROTEIN"/>
    <property type="match status" value="1"/>
</dbReference>
<protein>
    <submittedName>
        <fullName evidence="7">Transketolase</fullName>
    </submittedName>
</protein>
<evidence type="ECO:0000256" key="3">
    <source>
        <dbReference type="ARBA" id="ARBA00001964"/>
    </source>
</evidence>
<evidence type="ECO:0000256" key="5">
    <source>
        <dbReference type="ARBA" id="ARBA00023052"/>
    </source>
</evidence>
<dbReference type="SMART" id="SM00861">
    <property type="entry name" value="Transket_pyr"/>
    <property type="match status" value="1"/>
</dbReference>